<keyword evidence="5 7" id="KW-1133">Transmembrane helix</keyword>
<gene>
    <name evidence="9" type="primary">GAP1_2</name>
    <name evidence="9" type="ORF">TWF696_001322</name>
</gene>
<proteinExistence type="predicted"/>
<feature type="transmembrane region" description="Helical" evidence="7">
    <location>
        <begin position="300"/>
        <end position="325"/>
    </location>
</feature>
<dbReference type="InterPro" id="IPR004841">
    <property type="entry name" value="AA-permease/SLC12A_dom"/>
</dbReference>
<feature type="domain" description="Amino acid permease/ SLC12A" evidence="8">
    <location>
        <begin position="119"/>
        <end position="579"/>
    </location>
</feature>
<reference evidence="9 10" key="1">
    <citation type="submission" date="2019-10" db="EMBL/GenBank/DDBJ databases">
        <authorList>
            <person name="Palmer J.M."/>
        </authorList>
    </citation>
    <scope>NUCLEOTIDE SEQUENCE [LARGE SCALE GENOMIC DNA]</scope>
    <source>
        <strain evidence="9 10">TWF696</strain>
    </source>
</reference>
<organism evidence="9 10">
    <name type="scientific">Orbilia brochopaga</name>
    <dbReference type="NCBI Taxonomy" id="3140254"/>
    <lineage>
        <taxon>Eukaryota</taxon>
        <taxon>Fungi</taxon>
        <taxon>Dikarya</taxon>
        <taxon>Ascomycota</taxon>
        <taxon>Pezizomycotina</taxon>
        <taxon>Orbiliomycetes</taxon>
        <taxon>Orbiliales</taxon>
        <taxon>Orbiliaceae</taxon>
        <taxon>Orbilia</taxon>
    </lineage>
</organism>
<evidence type="ECO:0000256" key="7">
    <source>
        <dbReference type="SAM" id="Phobius"/>
    </source>
</evidence>
<dbReference type="Gene3D" id="1.20.1740.10">
    <property type="entry name" value="Amino acid/polyamine transporter I"/>
    <property type="match status" value="1"/>
</dbReference>
<feature type="transmembrane region" description="Helical" evidence="7">
    <location>
        <begin position="153"/>
        <end position="177"/>
    </location>
</feature>
<evidence type="ECO:0000256" key="1">
    <source>
        <dbReference type="ARBA" id="ARBA00004141"/>
    </source>
</evidence>
<dbReference type="PANTHER" id="PTHR43341:SF1">
    <property type="entry name" value="GENERAL AMINO-ACID PERMEASE GAP1"/>
    <property type="match status" value="1"/>
</dbReference>
<feature type="transmembrane region" description="Helical" evidence="7">
    <location>
        <begin position="231"/>
        <end position="253"/>
    </location>
</feature>
<name>A0AAV9U939_9PEZI</name>
<evidence type="ECO:0000259" key="8">
    <source>
        <dbReference type="Pfam" id="PF00324"/>
    </source>
</evidence>
<dbReference type="AlphaFoldDB" id="A0AAV9U939"/>
<sequence>MKLSPAATPDQSQIVFTQPFQAGTVPWGRALEHHHAPRHESLAYPPSLVSARHISLSARIKEGFANFIDGFKRHPGYVAADSASEGLTLSENWYKLPDPFAAAFNTANSPLSKKLGSRHLQVIVLGCTVGSGLFSGSGSALASGGPGSVMLCYSFVAILMWCTMQALAELAVVYPIAGSFAAYSIRFIDPAWGFAQNYTYALAWAVTFPLEIGVAVTVLEYWDISSVAPRAVWVTVFFAAVAIFNLFGIRVFVEIENVFTTVKVFAVIGFIILGITLDAAGGPGGSYLGAKTWRKPPGPFLNGITGVVSVFVNASFAFGGFEILGLAAAETANPRRSIPAATKKSFATLTSFYLISLLIISFLVPFDDPGLISETSLTSPFVIAIRNSGIMYLPDLFNAAVLIAVLSVANTCVYACSRILAAIADQGQGPSAWRFIDKEGRPMKATILTLMFGFIAYVSALGYHTETEVFNWLLSICGLGSFFTWASICLCHIRFRAAWKAQGNSIDQLAYRSQGGLFGSYLGLSLNIIVFLAVLWTALFTTDSWKPNIKNFMMTYLTVPVVIVLYFAYKLFFKTKIMRVDKIDLVTGCIGLEDDRWVEERKAREADWPRWKKIYHTFC</sequence>
<feature type="transmembrane region" description="Helical" evidence="7">
    <location>
        <begin position="346"/>
        <end position="366"/>
    </location>
</feature>
<comment type="caution">
    <text evidence="9">The sequence shown here is derived from an EMBL/GenBank/DDBJ whole genome shotgun (WGS) entry which is preliminary data.</text>
</comment>
<comment type="subcellular location">
    <subcellularLocation>
        <location evidence="1">Membrane</location>
        <topology evidence="1">Multi-pass membrane protein</topology>
    </subcellularLocation>
</comment>
<evidence type="ECO:0000256" key="2">
    <source>
        <dbReference type="ARBA" id="ARBA00022448"/>
    </source>
</evidence>
<feature type="transmembrane region" description="Helical" evidence="7">
    <location>
        <begin position="260"/>
        <end position="280"/>
    </location>
</feature>
<evidence type="ECO:0000313" key="9">
    <source>
        <dbReference type="EMBL" id="KAK6337843.1"/>
    </source>
</evidence>
<evidence type="ECO:0000256" key="5">
    <source>
        <dbReference type="ARBA" id="ARBA00022989"/>
    </source>
</evidence>
<feature type="transmembrane region" description="Helical" evidence="7">
    <location>
        <begin position="122"/>
        <end position="141"/>
    </location>
</feature>
<dbReference type="GO" id="GO:0015171">
    <property type="term" value="F:amino acid transmembrane transporter activity"/>
    <property type="evidence" value="ECO:0007669"/>
    <property type="project" value="TreeGrafter"/>
</dbReference>
<dbReference type="PROSITE" id="PS00218">
    <property type="entry name" value="AMINO_ACID_PERMEASE_1"/>
    <property type="match status" value="1"/>
</dbReference>
<keyword evidence="2" id="KW-0813">Transport</keyword>
<feature type="transmembrane region" description="Helical" evidence="7">
    <location>
        <begin position="396"/>
        <end position="424"/>
    </location>
</feature>
<accession>A0AAV9U939</accession>
<evidence type="ECO:0000313" key="10">
    <source>
        <dbReference type="Proteomes" id="UP001375240"/>
    </source>
</evidence>
<dbReference type="Proteomes" id="UP001375240">
    <property type="component" value="Unassembled WGS sequence"/>
</dbReference>
<evidence type="ECO:0000256" key="6">
    <source>
        <dbReference type="ARBA" id="ARBA00023136"/>
    </source>
</evidence>
<dbReference type="InterPro" id="IPR050524">
    <property type="entry name" value="APC_YAT"/>
</dbReference>
<protein>
    <submittedName>
        <fullName evidence="9">Glyceraldehyde-3-phosphate dehydrogenase 1</fullName>
    </submittedName>
</protein>
<feature type="transmembrane region" description="Helical" evidence="7">
    <location>
        <begin position="198"/>
        <end position="219"/>
    </location>
</feature>
<dbReference type="FunFam" id="1.20.1740.10:FF:000001">
    <property type="entry name" value="Amino acid permease"/>
    <property type="match status" value="1"/>
</dbReference>
<keyword evidence="6 7" id="KW-0472">Membrane</keyword>
<evidence type="ECO:0000256" key="3">
    <source>
        <dbReference type="ARBA" id="ARBA00022692"/>
    </source>
</evidence>
<dbReference type="InterPro" id="IPR004840">
    <property type="entry name" value="Amino_acid_permease_CS"/>
</dbReference>
<feature type="transmembrane region" description="Helical" evidence="7">
    <location>
        <begin position="445"/>
        <end position="463"/>
    </location>
</feature>
<feature type="transmembrane region" description="Helical" evidence="7">
    <location>
        <begin position="551"/>
        <end position="569"/>
    </location>
</feature>
<feature type="transmembrane region" description="Helical" evidence="7">
    <location>
        <begin position="469"/>
        <end position="495"/>
    </location>
</feature>
<dbReference type="Pfam" id="PF00324">
    <property type="entry name" value="AA_permease"/>
    <property type="match status" value="1"/>
</dbReference>
<dbReference type="PANTHER" id="PTHR43341">
    <property type="entry name" value="AMINO ACID PERMEASE"/>
    <property type="match status" value="1"/>
</dbReference>
<keyword evidence="3 7" id="KW-0812">Transmembrane</keyword>
<dbReference type="EMBL" id="JAVHNQ010000010">
    <property type="protein sequence ID" value="KAK6337843.1"/>
    <property type="molecule type" value="Genomic_DNA"/>
</dbReference>
<dbReference type="GO" id="GO:0016020">
    <property type="term" value="C:membrane"/>
    <property type="evidence" value="ECO:0007669"/>
    <property type="project" value="UniProtKB-SubCell"/>
</dbReference>
<evidence type="ECO:0000256" key="4">
    <source>
        <dbReference type="ARBA" id="ARBA00022970"/>
    </source>
</evidence>
<keyword evidence="4" id="KW-0029">Amino-acid transport</keyword>
<feature type="transmembrane region" description="Helical" evidence="7">
    <location>
        <begin position="516"/>
        <end position="539"/>
    </location>
</feature>
<keyword evidence="10" id="KW-1185">Reference proteome</keyword>